<accession>X1V305</accession>
<sequence length="39" mass="4566">EDLKIITNRLEEIIQKISGVETAIKTIPVKKKRFSWLAR</sequence>
<dbReference type="EMBL" id="BARW01018442">
    <property type="protein sequence ID" value="GAI99004.1"/>
    <property type="molecule type" value="Genomic_DNA"/>
</dbReference>
<proteinExistence type="predicted"/>
<comment type="caution">
    <text evidence="1">The sequence shown here is derived from an EMBL/GenBank/DDBJ whole genome shotgun (WGS) entry which is preliminary data.</text>
</comment>
<gene>
    <name evidence="1" type="ORF">S12H4_31570</name>
</gene>
<organism evidence="1">
    <name type="scientific">marine sediment metagenome</name>
    <dbReference type="NCBI Taxonomy" id="412755"/>
    <lineage>
        <taxon>unclassified sequences</taxon>
        <taxon>metagenomes</taxon>
        <taxon>ecological metagenomes</taxon>
    </lineage>
</organism>
<reference evidence="1" key="1">
    <citation type="journal article" date="2014" name="Front. Microbiol.">
        <title>High frequency of phylogenetically diverse reductive dehalogenase-homologous genes in deep subseafloor sedimentary metagenomes.</title>
        <authorList>
            <person name="Kawai M."/>
            <person name="Futagami T."/>
            <person name="Toyoda A."/>
            <person name="Takaki Y."/>
            <person name="Nishi S."/>
            <person name="Hori S."/>
            <person name="Arai W."/>
            <person name="Tsubouchi T."/>
            <person name="Morono Y."/>
            <person name="Uchiyama I."/>
            <person name="Ito T."/>
            <person name="Fujiyama A."/>
            <person name="Inagaki F."/>
            <person name="Takami H."/>
        </authorList>
    </citation>
    <scope>NUCLEOTIDE SEQUENCE</scope>
    <source>
        <strain evidence="1">Expedition CK06-06</strain>
    </source>
</reference>
<protein>
    <submittedName>
        <fullName evidence="1">Uncharacterized protein</fullName>
    </submittedName>
</protein>
<feature type="non-terminal residue" evidence="1">
    <location>
        <position position="1"/>
    </location>
</feature>
<evidence type="ECO:0000313" key="1">
    <source>
        <dbReference type="EMBL" id="GAI99004.1"/>
    </source>
</evidence>
<name>X1V305_9ZZZZ</name>
<dbReference type="AlphaFoldDB" id="X1V305"/>